<keyword evidence="15" id="KW-1185">Reference proteome</keyword>
<dbReference type="HOGENOM" id="CLU_045951_1_1_0"/>
<evidence type="ECO:0000256" key="2">
    <source>
        <dbReference type="ARBA" id="ARBA00010141"/>
    </source>
</evidence>
<dbReference type="Gene3D" id="3.90.1820.10">
    <property type="entry name" value="AglA-like glucosidase"/>
    <property type="match status" value="1"/>
</dbReference>
<keyword evidence="6 10" id="KW-0464">Manganese</keyword>
<dbReference type="Pfam" id="PF02056">
    <property type="entry name" value="Glyco_hydro_4"/>
    <property type="match status" value="1"/>
</dbReference>
<evidence type="ECO:0000256" key="3">
    <source>
        <dbReference type="ARBA" id="ARBA00022723"/>
    </source>
</evidence>
<dbReference type="GO" id="GO:0016616">
    <property type="term" value="F:oxidoreductase activity, acting on the CH-OH group of donors, NAD or NADP as acceptor"/>
    <property type="evidence" value="ECO:0007669"/>
    <property type="project" value="InterPro"/>
</dbReference>
<dbReference type="InterPro" id="IPR053715">
    <property type="entry name" value="GH4_Enzyme_sf"/>
</dbReference>
<evidence type="ECO:0000256" key="8">
    <source>
        <dbReference type="ARBA" id="ARBA00023295"/>
    </source>
</evidence>
<keyword evidence="5 12" id="KW-0520">NAD</keyword>
<sequence length="452" mass="49190">MRLYAGFFPQIIMIKIAFIGGGSVQWTTGLVADMALTKHLAGATVVLHDVDADALELLTRACKRIVSDVAGNLNITATPDRAEALRDADFVILCISIGGLNAMRNDIEIPERYGIYQSVGDTVGPGGLARGLRHIPFAVQVARDMEQLCPNAYMLNLTNPMTTICRGVTRATSIRTIGLCHEVDIFRMRHLTRLFDLPEEEISMDVAGINHLPVILRCDAAGRDGLSLLREWLASHGVFEFLGEHDDDVKTDVFRDRLAVKLSLFKRLGVLFGAGDRHVAEFLPGYLTDANQRGARFGVLLTTIENRLNLAKVRRQRIEQYAAGKTQEDWKISFEQMASVMAALSGGPAGQFVVNVPNQGQIDNLPRQAVVECMAQVDALGVRPLSVGNLPLPAHGIIAAHVARQELTVEAALTGNRASALAALMADPLITNPETAEPMLNELLTANARFIS</sequence>
<keyword evidence="7" id="KW-0119">Carbohydrate metabolism</keyword>
<dbReference type="GO" id="GO:0005975">
    <property type="term" value="P:carbohydrate metabolic process"/>
    <property type="evidence" value="ECO:0007669"/>
    <property type="project" value="InterPro"/>
</dbReference>
<feature type="binding site" evidence="10">
    <location>
        <position position="180"/>
    </location>
    <ligand>
        <name>Mn(2+)</name>
        <dbReference type="ChEBI" id="CHEBI:29035"/>
    </ligand>
</feature>
<evidence type="ECO:0000256" key="10">
    <source>
        <dbReference type="PIRSR" id="PIRSR601088-3"/>
    </source>
</evidence>
<evidence type="ECO:0000256" key="9">
    <source>
        <dbReference type="PIRSR" id="PIRSR601088-2"/>
    </source>
</evidence>
<evidence type="ECO:0000256" key="1">
    <source>
        <dbReference type="ARBA" id="ARBA00001936"/>
    </source>
</evidence>
<dbReference type="Pfam" id="PF11975">
    <property type="entry name" value="Glyco_hydro_4C"/>
    <property type="match status" value="1"/>
</dbReference>
<keyword evidence="8 12" id="KW-0326">Glycosidase</keyword>
<organism evidence="14">
    <name type="scientific">Candidatus Moduliflexus flocculans</name>
    <dbReference type="NCBI Taxonomy" id="1499966"/>
    <lineage>
        <taxon>Bacteria</taxon>
        <taxon>Candidatus Moduliflexota</taxon>
        <taxon>Candidatus Moduliflexia</taxon>
        <taxon>Candidatus Moduliflexales</taxon>
        <taxon>Candidatus Moduliflexaceae</taxon>
    </lineage>
</organism>
<dbReference type="EMBL" id="DF820459">
    <property type="protein sequence ID" value="GAK53265.1"/>
    <property type="molecule type" value="Genomic_DNA"/>
</dbReference>
<feature type="site" description="Increases basicity of active site Tyr" evidence="11">
    <location>
        <position position="121"/>
    </location>
</feature>
<keyword evidence="4 12" id="KW-0378">Hydrolase</keyword>
<reference evidence="14" key="1">
    <citation type="journal article" date="2015" name="PeerJ">
        <title>First genomic representation of candidate bacterial phylum KSB3 points to enhanced environmental sensing as a trigger of wastewater bulking.</title>
        <authorList>
            <person name="Sekiguchi Y."/>
            <person name="Ohashi A."/>
            <person name="Parks D.H."/>
            <person name="Yamauchi T."/>
            <person name="Tyson G.W."/>
            <person name="Hugenholtz P."/>
        </authorList>
    </citation>
    <scope>NUCLEOTIDE SEQUENCE [LARGE SCALE GENOMIC DNA]</scope>
</reference>
<feature type="binding site" evidence="9">
    <location>
        <position position="159"/>
    </location>
    <ligand>
        <name>substrate</name>
    </ligand>
</feature>
<feature type="binding site" evidence="10">
    <location>
        <position position="211"/>
    </location>
    <ligand>
        <name>Mn(2+)</name>
        <dbReference type="ChEBI" id="CHEBI:29035"/>
    </ligand>
</feature>
<evidence type="ECO:0000256" key="6">
    <source>
        <dbReference type="ARBA" id="ARBA00023211"/>
    </source>
</evidence>
<dbReference type="Proteomes" id="UP000030700">
    <property type="component" value="Unassembled WGS sequence"/>
</dbReference>
<comment type="cofactor">
    <cofactor evidence="1">
        <name>Mn(2+)</name>
        <dbReference type="ChEBI" id="CHEBI:29035"/>
    </cofactor>
</comment>
<evidence type="ECO:0000256" key="12">
    <source>
        <dbReference type="RuleBase" id="RU361152"/>
    </source>
</evidence>
<keyword evidence="10" id="KW-0170">Cobalt</keyword>
<dbReference type="InterPro" id="IPR036291">
    <property type="entry name" value="NAD(P)-bd_dom_sf"/>
</dbReference>
<evidence type="ECO:0000256" key="7">
    <source>
        <dbReference type="ARBA" id="ARBA00023277"/>
    </source>
</evidence>
<dbReference type="SUPFAM" id="SSF51735">
    <property type="entry name" value="NAD(P)-binding Rossmann-fold domains"/>
    <property type="match status" value="1"/>
</dbReference>
<comment type="similarity">
    <text evidence="2 12">Belongs to the glycosyl hydrolase 4 family.</text>
</comment>
<dbReference type="GO" id="GO:0046872">
    <property type="term" value="F:metal ion binding"/>
    <property type="evidence" value="ECO:0007669"/>
    <property type="project" value="UniProtKB-KW"/>
</dbReference>
<dbReference type="InterPro" id="IPR001088">
    <property type="entry name" value="Glyco_hydro_4"/>
</dbReference>
<keyword evidence="10" id="KW-0408">Iron</keyword>
<dbReference type="InterPro" id="IPR015955">
    <property type="entry name" value="Lactate_DH/Glyco_Ohase_4_C"/>
</dbReference>
<evidence type="ECO:0000313" key="14">
    <source>
        <dbReference type="EMBL" id="GAK53265.1"/>
    </source>
</evidence>
<dbReference type="AlphaFoldDB" id="A0A0S6W4Z2"/>
<comment type="cofactor">
    <cofactor evidence="12">
        <name>NAD(+)</name>
        <dbReference type="ChEBI" id="CHEBI:57540"/>
    </cofactor>
    <text evidence="12">Binds 1 NAD(+) per subunit.</text>
</comment>
<accession>A0A0S6W4Z2</accession>
<evidence type="ECO:0000259" key="13">
    <source>
        <dbReference type="Pfam" id="PF11975"/>
    </source>
</evidence>
<protein>
    <submittedName>
        <fullName evidence="14">Glycoside hydrolase family 4</fullName>
    </submittedName>
</protein>
<keyword evidence="3 10" id="KW-0479">Metal-binding</keyword>
<dbReference type="PANTHER" id="PTHR32092:SF6">
    <property type="entry name" value="ALPHA-GALACTOSIDASE"/>
    <property type="match status" value="1"/>
</dbReference>
<evidence type="ECO:0000256" key="4">
    <source>
        <dbReference type="ARBA" id="ARBA00022801"/>
    </source>
</evidence>
<evidence type="ECO:0000313" key="15">
    <source>
        <dbReference type="Proteomes" id="UP000030700"/>
    </source>
</evidence>
<dbReference type="PANTHER" id="PTHR32092">
    <property type="entry name" value="6-PHOSPHO-BETA-GLUCOSIDASE-RELATED"/>
    <property type="match status" value="1"/>
</dbReference>
<dbReference type="STRING" id="1499966.U14_04530"/>
<dbReference type="SUPFAM" id="SSF56327">
    <property type="entry name" value="LDH C-terminal domain-like"/>
    <property type="match status" value="1"/>
</dbReference>
<dbReference type="GO" id="GO:0004553">
    <property type="term" value="F:hydrolase activity, hydrolyzing O-glycosyl compounds"/>
    <property type="evidence" value="ECO:0007669"/>
    <property type="project" value="InterPro"/>
</dbReference>
<evidence type="ECO:0000256" key="11">
    <source>
        <dbReference type="PIRSR" id="PIRSR601088-4"/>
    </source>
</evidence>
<name>A0A0S6W4Z2_9BACT</name>
<gene>
    <name evidence="14" type="ORF">U14_04530</name>
</gene>
<dbReference type="PRINTS" id="PR00732">
    <property type="entry name" value="GLHYDRLASE4"/>
</dbReference>
<feature type="domain" description="Glycosyl hydrolase family 4 C-terminal" evidence="13">
    <location>
        <begin position="206"/>
        <end position="430"/>
    </location>
</feature>
<evidence type="ECO:0000256" key="5">
    <source>
        <dbReference type="ARBA" id="ARBA00023027"/>
    </source>
</evidence>
<keyword evidence="10" id="KW-0533">Nickel</keyword>
<proteinExistence type="inferred from homology"/>
<dbReference type="InterPro" id="IPR022616">
    <property type="entry name" value="Glyco_hydro_4_C"/>
</dbReference>